<name>A0A9W4SYZ7_9GLOM</name>
<proteinExistence type="predicted"/>
<dbReference type="PANTHER" id="PTHR13952">
    <property type="entry name" value="U1 SMALL NUCLEAR RIBONUCLEOPROTEIN 70 KD"/>
    <property type="match status" value="1"/>
</dbReference>
<keyword evidence="7" id="KW-1185">Reference proteome</keyword>
<dbReference type="SMART" id="SM00360">
    <property type="entry name" value="RRM"/>
    <property type="match status" value="1"/>
</dbReference>
<evidence type="ECO:0000313" key="6">
    <source>
        <dbReference type="EMBL" id="CAI2184256.1"/>
    </source>
</evidence>
<keyword evidence="2" id="KW-0539">Nucleus</keyword>
<dbReference type="SUPFAM" id="SSF54928">
    <property type="entry name" value="RNA-binding domain, RBD"/>
    <property type="match status" value="1"/>
</dbReference>
<comment type="caution">
    <text evidence="6">The sequence shown here is derived from an EMBL/GenBank/DDBJ whole genome shotgun (WGS) entry which is preliminary data.</text>
</comment>
<evidence type="ECO:0000256" key="3">
    <source>
        <dbReference type="PROSITE-ProRule" id="PRU00176"/>
    </source>
</evidence>
<accession>A0A9W4SYZ7</accession>
<feature type="compositionally biased region" description="Basic residues" evidence="4">
    <location>
        <begin position="253"/>
        <end position="267"/>
    </location>
</feature>
<dbReference type="InterPro" id="IPR000504">
    <property type="entry name" value="RRM_dom"/>
</dbReference>
<dbReference type="Gene3D" id="3.30.70.330">
    <property type="match status" value="1"/>
</dbReference>
<dbReference type="GO" id="GO:0003729">
    <property type="term" value="F:mRNA binding"/>
    <property type="evidence" value="ECO:0007669"/>
    <property type="project" value="TreeGrafter"/>
</dbReference>
<dbReference type="Proteomes" id="UP001153678">
    <property type="component" value="Unassembled WGS sequence"/>
</dbReference>
<gene>
    <name evidence="6" type="ORF">FWILDA_LOCUS11488</name>
</gene>
<dbReference type="EMBL" id="CAMKVN010003283">
    <property type="protein sequence ID" value="CAI2184256.1"/>
    <property type="molecule type" value="Genomic_DNA"/>
</dbReference>
<dbReference type="GO" id="GO:0017069">
    <property type="term" value="F:snRNA binding"/>
    <property type="evidence" value="ECO:0007669"/>
    <property type="project" value="TreeGrafter"/>
</dbReference>
<evidence type="ECO:0000256" key="2">
    <source>
        <dbReference type="ARBA" id="ARBA00023242"/>
    </source>
</evidence>
<dbReference type="PANTHER" id="PTHR13952:SF6">
    <property type="entry name" value="U11_U12 SMALL NUCLEAR RIBONUCLEOPROTEIN 35 KDA PROTEIN"/>
    <property type="match status" value="1"/>
</dbReference>
<feature type="compositionally biased region" description="Polar residues" evidence="4">
    <location>
        <begin position="178"/>
        <end position="215"/>
    </location>
</feature>
<dbReference type="AlphaFoldDB" id="A0A9W4SYZ7"/>
<feature type="compositionally biased region" description="Basic residues" evidence="4">
    <location>
        <begin position="217"/>
        <end position="237"/>
    </location>
</feature>
<protein>
    <submittedName>
        <fullName evidence="6">12034_t:CDS:1</fullName>
    </submittedName>
</protein>
<sequence>MWYAKKYDPLQAGSIDGTDTVPHDHGILHVPPSDKDDVTSDPLHTIFVGRLNPETTEGEIWYNQKVADLTGDSRGYAFIEFLHERSCQEAYRYAYRMSIDGRQILVDYERNRMMEGWIPRRMGGGFAGRKESGQLRFGARDRPFKRPLNVAVNQYMPEILPDQRFDDCWRRKTDKGDTNTSYIATPNYRSEFQYPKSSHFSRQDKSNVTGISNNQRSPRHRHSSRHREKSEHRRSRSRSPYNKDRYSDLGNHIHNRGKYKSHKRRKNNRDYEHRR</sequence>
<reference evidence="6" key="1">
    <citation type="submission" date="2022-08" db="EMBL/GenBank/DDBJ databases">
        <authorList>
            <person name="Kallberg Y."/>
            <person name="Tangrot J."/>
            <person name="Rosling A."/>
        </authorList>
    </citation>
    <scope>NUCLEOTIDE SEQUENCE</scope>
    <source>
        <strain evidence="6">Wild A</strain>
    </source>
</reference>
<dbReference type="GO" id="GO:0071011">
    <property type="term" value="C:precatalytic spliceosome"/>
    <property type="evidence" value="ECO:0007669"/>
    <property type="project" value="TreeGrafter"/>
</dbReference>
<dbReference type="FunFam" id="3.30.70.330:FF:000132">
    <property type="entry name" value="Small nuclear ribonucleoprotein U11/U12 subunit 35"/>
    <property type="match status" value="1"/>
</dbReference>
<dbReference type="PROSITE" id="PS50102">
    <property type="entry name" value="RRM"/>
    <property type="match status" value="1"/>
</dbReference>
<evidence type="ECO:0000313" key="7">
    <source>
        <dbReference type="Proteomes" id="UP001153678"/>
    </source>
</evidence>
<dbReference type="InterPro" id="IPR012677">
    <property type="entry name" value="Nucleotide-bd_a/b_plait_sf"/>
</dbReference>
<evidence type="ECO:0000259" key="5">
    <source>
        <dbReference type="PROSITE" id="PS50102"/>
    </source>
</evidence>
<feature type="region of interest" description="Disordered" evidence="4">
    <location>
        <begin position="176"/>
        <end position="275"/>
    </location>
</feature>
<evidence type="ECO:0000256" key="4">
    <source>
        <dbReference type="SAM" id="MobiDB-lite"/>
    </source>
</evidence>
<feature type="domain" description="RRM" evidence="5">
    <location>
        <begin position="27"/>
        <end position="111"/>
    </location>
</feature>
<comment type="subcellular location">
    <subcellularLocation>
        <location evidence="1">Nucleus</location>
    </subcellularLocation>
</comment>
<organism evidence="6 7">
    <name type="scientific">Funneliformis geosporum</name>
    <dbReference type="NCBI Taxonomy" id="1117311"/>
    <lineage>
        <taxon>Eukaryota</taxon>
        <taxon>Fungi</taxon>
        <taxon>Fungi incertae sedis</taxon>
        <taxon>Mucoromycota</taxon>
        <taxon>Glomeromycotina</taxon>
        <taxon>Glomeromycetes</taxon>
        <taxon>Glomerales</taxon>
        <taxon>Glomeraceae</taxon>
        <taxon>Funneliformis</taxon>
    </lineage>
</organism>
<keyword evidence="3" id="KW-0694">RNA-binding</keyword>
<dbReference type="Pfam" id="PF00076">
    <property type="entry name" value="RRM_1"/>
    <property type="match status" value="1"/>
</dbReference>
<dbReference type="OrthoDB" id="6159137at2759"/>
<dbReference type="InterPro" id="IPR035979">
    <property type="entry name" value="RBD_domain_sf"/>
</dbReference>
<evidence type="ECO:0000256" key="1">
    <source>
        <dbReference type="ARBA" id="ARBA00004123"/>
    </source>
</evidence>
<dbReference type="InterPro" id="IPR051183">
    <property type="entry name" value="U1_U11-U12_snRNP_70-35kDa"/>
</dbReference>
<dbReference type="GO" id="GO:0000398">
    <property type="term" value="P:mRNA splicing, via spliceosome"/>
    <property type="evidence" value="ECO:0007669"/>
    <property type="project" value="TreeGrafter"/>
</dbReference>